<reference evidence="1" key="1">
    <citation type="submission" date="2020-09" db="EMBL/GenBank/DDBJ databases">
        <title>A novel bacterium of genus Hazenella, isolated from South China Sea.</title>
        <authorList>
            <person name="Huang H."/>
            <person name="Mo K."/>
            <person name="Hu Y."/>
        </authorList>
    </citation>
    <scope>NUCLEOTIDE SEQUENCE</scope>
    <source>
        <strain evidence="1">IB182357</strain>
    </source>
</reference>
<comment type="caution">
    <text evidence="1">The sequence shown here is derived from an EMBL/GenBank/DDBJ whole genome shotgun (WGS) entry which is preliminary data.</text>
</comment>
<dbReference type="AlphaFoldDB" id="A0A926RTN0"/>
<gene>
    <name evidence="1" type="ORF">IC620_11705</name>
</gene>
<keyword evidence="2" id="KW-1185">Reference proteome</keyword>
<proteinExistence type="predicted"/>
<evidence type="ECO:0000313" key="1">
    <source>
        <dbReference type="EMBL" id="MBD1373020.1"/>
    </source>
</evidence>
<protein>
    <submittedName>
        <fullName evidence="1">Uncharacterized protein</fullName>
    </submittedName>
</protein>
<evidence type="ECO:0000313" key="2">
    <source>
        <dbReference type="Proteomes" id="UP000661691"/>
    </source>
</evidence>
<sequence>MAASRGISTITTVDIVVPNTDSYLEEFNIVQKVISVTFAVRNLPVSLADDAVNIQAIFNEAVLGAWNNRTLVRRGVVPQTTLRLPPRFIAFTPTYENISRFLFRVFAPITASISPISELEWVRVVGSSEFPNVDLVSAISFSDQNANTKTQSRLVRAKKR</sequence>
<accession>A0A926RTN0</accession>
<organism evidence="1 2">
    <name type="scientific">Polycladospora coralii</name>
    <dbReference type="NCBI Taxonomy" id="2771432"/>
    <lineage>
        <taxon>Bacteria</taxon>
        <taxon>Bacillati</taxon>
        <taxon>Bacillota</taxon>
        <taxon>Bacilli</taxon>
        <taxon>Bacillales</taxon>
        <taxon>Thermoactinomycetaceae</taxon>
        <taxon>Polycladospora</taxon>
    </lineage>
</organism>
<dbReference type="RefSeq" id="WP_191138819.1">
    <property type="nucleotide sequence ID" value="NZ_JACXAG020000001.1"/>
</dbReference>
<dbReference type="EMBL" id="JACXAH010000016">
    <property type="protein sequence ID" value="MBD1373020.1"/>
    <property type="molecule type" value="Genomic_DNA"/>
</dbReference>
<name>A0A926RTN0_9BACL</name>
<dbReference type="Proteomes" id="UP000661691">
    <property type="component" value="Unassembled WGS sequence"/>
</dbReference>